<dbReference type="Proteomes" id="UP001596044">
    <property type="component" value="Unassembled WGS sequence"/>
</dbReference>
<keyword evidence="3" id="KW-1185">Reference proteome</keyword>
<sequence>MASDQEHRSYEQLFVLFSKKVEKILLRLALVFFVLLLCAQALLQIPYLRKHITRVEPLEGKPYSQPVGADRERS</sequence>
<evidence type="ECO:0000256" key="1">
    <source>
        <dbReference type="SAM" id="Phobius"/>
    </source>
</evidence>
<keyword evidence="1" id="KW-0472">Membrane</keyword>
<dbReference type="EMBL" id="JBHSMJ010000009">
    <property type="protein sequence ID" value="MFC5448061.1"/>
    <property type="molecule type" value="Genomic_DNA"/>
</dbReference>
<keyword evidence="1" id="KW-1133">Transmembrane helix</keyword>
<accession>A0ABW0K5C9</accession>
<name>A0ABW0K5C9_9BACL</name>
<proteinExistence type="predicted"/>
<evidence type="ECO:0000313" key="3">
    <source>
        <dbReference type="Proteomes" id="UP001596044"/>
    </source>
</evidence>
<dbReference type="RefSeq" id="WP_270881259.1">
    <property type="nucleotide sequence ID" value="NZ_JAQFVF010000048.1"/>
</dbReference>
<feature type="transmembrane region" description="Helical" evidence="1">
    <location>
        <begin position="24"/>
        <end position="43"/>
    </location>
</feature>
<keyword evidence="1" id="KW-0812">Transmembrane</keyword>
<reference evidence="3" key="1">
    <citation type="journal article" date="2019" name="Int. J. Syst. Evol. Microbiol.">
        <title>The Global Catalogue of Microorganisms (GCM) 10K type strain sequencing project: providing services to taxonomists for standard genome sequencing and annotation.</title>
        <authorList>
            <consortium name="The Broad Institute Genomics Platform"/>
            <consortium name="The Broad Institute Genome Sequencing Center for Infectious Disease"/>
            <person name="Wu L."/>
            <person name="Ma J."/>
        </authorList>
    </citation>
    <scope>NUCLEOTIDE SEQUENCE [LARGE SCALE GENOMIC DNA]</scope>
    <source>
        <strain evidence="3">KACC 11904</strain>
    </source>
</reference>
<organism evidence="2 3">
    <name type="scientific">Paenibacillus aestuarii</name>
    <dbReference type="NCBI Taxonomy" id="516965"/>
    <lineage>
        <taxon>Bacteria</taxon>
        <taxon>Bacillati</taxon>
        <taxon>Bacillota</taxon>
        <taxon>Bacilli</taxon>
        <taxon>Bacillales</taxon>
        <taxon>Paenibacillaceae</taxon>
        <taxon>Paenibacillus</taxon>
    </lineage>
</organism>
<evidence type="ECO:0000313" key="2">
    <source>
        <dbReference type="EMBL" id="MFC5448061.1"/>
    </source>
</evidence>
<comment type="caution">
    <text evidence="2">The sequence shown here is derived from an EMBL/GenBank/DDBJ whole genome shotgun (WGS) entry which is preliminary data.</text>
</comment>
<gene>
    <name evidence="2" type="ORF">ACFPOG_07300</name>
</gene>
<protein>
    <submittedName>
        <fullName evidence="2">DUF5359 family protein</fullName>
    </submittedName>
</protein>